<dbReference type="InterPro" id="IPR027417">
    <property type="entry name" value="P-loop_NTPase"/>
</dbReference>
<keyword evidence="1" id="KW-0106">Calcium</keyword>
<feature type="compositionally biased region" description="Polar residues" evidence="2">
    <location>
        <begin position="596"/>
        <end position="609"/>
    </location>
</feature>
<dbReference type="CDD" id="cd00051">
    <property type="entry name" value="EFh"/>
    <property type="match status" value="1"/>
</dbReference>
<sequence>MDNNHQVSTTRRSSLGGVSATSQLQALFNTCDKQGKGYIVQEELRELSGGTKGNYVCMFVTGKGYIVQEELRELSGGTKGNYVCMFVTGKGYIVQEELRELCASLAIAAEDSDVIFTDLDQDEDGKISYDEFSRGFTEFLNPECDVQATRRFSVCKDTRETTAMLTEDGGDGGGVGVVVMVEDEEAERRRRESVYQAWNNLTQNLTELSKAPLRPESCALIRDLLQDLETSSSPGDVAGRVSSVLSSLVQDIHNLHSHHHNLEKLYKKEKEHHVSALKSLEEELEDQVAKVEQKAKQKARQESEEEKRQLQDQMEEEMAELQTHLKIFQKVDSWLRREDGEGGEKVEEVRRKLEEAYHANRSLHMNLSETTTNLGLMRTDLAQTRLQYEEKCRELHNERENVLEYMHQYDHMKRQLQLLHDANKRLQDTNDSMREVMEGERRQSPLGSRASSTRSSSLHRHRDAVRSHSRSRSPQVPVFSSLDSDGGLNYGIRRLMDDLDSGLSTLPDAHQDPTTHPNDDFKLSEHDGPMSLEEELLSLESHSPPETTERSHNTPGLTPSPPHPQTSTTPPPHHHAHTPPPILEISTPKLKPRRVTQLSNDGENGTSPGQGKAETLRSSGHEFLGPPERTYKVVFAGDAAVGKSTFIVRLCKGCFVTNIASTLEKEEEEEEEGTRRGGGGQEEEEEGKKKRRRRTRYKEKVGQEEAKGM</sequence>
<feature type="region of interest" description="Disordered" evidence="2">
    <location>
        <begin position="295"/>
        <end position="316"/>
    </location>
</feature>
<dbReference type="EMBL" id="JAWZYT010000244">
    <property type="protein sequence ID" value="KAK4326133.1"/>
    <property type="molecule type" value="Genomic_DNA"/>
</dbReference>
<dbReference type="InterPro" id="IPR002048">
    <property type="entry name" value="EF_hand_dom"/>
</dbReference>
<dbReference type="PROSITE" id="PS50222">
    <property type="entry name" value="EF_HAND_2"/>
    <property type="match status" value="1"/>
</dbReference>
<dbReference type="SMART" id="SM00054">
    <property type="entry name" value="EFh"/>
    <property type="match status" value="2"/>
</dbReference>
<evidence type="ECO:0000256" key="1">
    <source>
        <dbReference type="ARBA" id="ARBA00022837"/>
    </source>
</evidence>
<dbReference type="InterPro" id="IPR011992">
    <property type="entry name" value="EF-hand-dom_pair"/>
</dbReference>
<organism evidence="4 5">
    <name type="scientific">Petrolisthes manimaculis</name>
    <dbReference type="NCBI Taxonomy" id="1843537"/>
    <lineage>
        <taxon>Eukaryota</taxon>
        <taxon>Metazoa</taxon>
        <taxon>Ecdysozoa</taxon>
        <taxon>Arthropoda</taxon>
        <taxon>Crustacea</taxon>
        <taxon>Multicrustacea</taxon>
        <taxon>Malacostraca</taxon>
        <taxon>Eumalacostraca</taxon>
        <taxon>Eucarida</taxon>
        <taxon>Decapoda</taxon>
        <taxon>Pleocyemata</taxon>
        <taxon>Anomura</taxon>
        <taxon>Galatheoidea</taxon>
        <taxon>Porcellanidae</taxon>
        <taxon>Petrolisthes</taxon>
    </lineage>
</organism>
<feature type="region of interest" description="Disordered" evidence="2">
    <location>
        <begin position="429"/>
        <end position="487"/>
    </location>
</feature>
<protein>
    <recommendedName>
        <fullName evidence="3">EF-hand domain-containing protein</fullName>
    </recommendedName>
</protein>
<dbReference type="Pfam" id="PF13833">
    <property type="entry name" value="EF-hand_8"/>
    <property type="match status" value="1"/>
</dbReference>
<feature type="compositionally biased region" description="Basic and acidic residues" evidence="2">
    <location>
        <begin position="509"/>
        <end position="526"/>
    </location>
</feature>
<feature type="compositionally biased region" description="Basic and acidic residues" evidence="2">
    <location>
        <begin position="698"/>
        <end position="709"/>
    </location>
</feature>
<dbReference type="Gene3D" id="3.40.50.300">
    <property type="entry name" value="P-loop containing nucleotide triphosphate hydrolases"/>
    <property type="match status" value="1"/>
</dbReference>
<dbReference type="Proteomes" id="UP001292094">
    <property type="component" value="Unassembled WGS sequence"/>
</dbReference>
<dbReference type="PROSITE" id="PS00018">
    <property type="entry name" value="EF_HAND_1"/>
    <property type="match status" value="1"/>
</dbReference>
<evidence type="ECO:0000256" key="2">
    <source>
        <dbReference type="SAM" id="MobiDB-lite"/>
    </source>
</evidence>
<feature type="region of interest" description="Disordered" evidence="2">
    <location>
        <begin position="503"/>
        <end position="526"/>
    </location>
</feature>
<feature type="region of interest" description="Disordered" evidence="2">
    <location>
        <begin position="663"/>
        <end position="709"/>
    </location>
</feature>
<dbReference type="InterPro" id="IPR018247">
    <property type="entry name" value="EF_Hand_1_Ca_BS"/>
</dbReference>
<accession>A0AAE1UIK6</accession>
<proteinExistence type="predicted"/>
<feature type="compositionally biased region" description="Low complexity" evidence="2">
    <location>
        <begin position="444"/>
        <end position="456"/>
    </location>
</feature>
<feature type="region of interest" description="Disordered" evidence="2">
    <location>
        <begin position="539"/>
        <end position="626"/>
    </location>
</feature>
<keyword evidence="5" id="KW-1185">Reference proteome</keyword>
<evidence type="ECO:0000313" key="4">
    <source>
        <dbReference type="EMBL" id="KAK4326133.1"/>
    </source>
</evidence>
<feature type="compositionally biased region" description="Basic and acidic residues" evidence="2">
    <location>
        <begin position="295"/>
        <end position="310"/>
    </location>
</feature>
<dbReference type="GO" id="GO:0005509">
    <property type="term" value="F:calcium ion binding"/>
    <property type="evidence" value="ECO:0007669"/>
    <property type="project" value="InterPro"/>
</dbReference>
<feature type="domain" description="EF-hand" evidence="3">
    <location>
        <begin position="107"/>
        <end position="142"/>
    </location>
</feature>
<feature type="compositionally biased region" description="Basic and acidic residues" evidence="2">
    <location>
        <begin position="429"/>
        <end position="443"/>
    </location>
</feature>
<reference evidence="4" key="1">
    <citation type="submission" date="2023-11" db="EMBL/GenBank/DDBJ databases">
        <title>Genome assemblies of two species of porcelain crab, Petrolisthes cinctipes and Petrolisthes manimaculis (Anomura: Porcellanidae).</title>
        <authorList>
            <person name="Angst P."/>
        </authorList>
    </citation>
    <scope>NUCLEOTIDE SEQUENCE</scope>
    <source>
        <strain evidence="4">PB745_02</strain>
        <tissue evidence="4">Gill</tissue>
    </source>
</reference>
<dbReference type="AlphaFoldDB" id="A0AAE1UIK6"/>
<dbReference type="SUPFAM" id="SSF52540">
    <property type="entry name" value="P-loop containing nucleoside triphosphate hydrolases"/>
    <property type="match status" value="1"/>
</dbReference>
<gene>
    <name evidence="4" type="ORF">Pmani_003320</name>
</gene>
<feature type="compositionally biased region" description="Basic residues" evidence="2">
    <location>
        <begin position="457"/>
        <end position="471"/>
    </location>
</feature>
<name>A0AAE1UIK6_9EUCA</name>
<comment type="caution">
    <text evidence="4">The sequence shown here is derived from an EMBL/GenBank/DDBJ whole genome shotgun (WGS) entry which is preliminary data.</text>
</comment>
<evidence type="ECO:0000259" key="3">
    <source>
        <dbReference type="PROSITE" id="PS50222"/>
    </source>
</evidence>
<dbReference type="Gene3D" id="1.10.238.10">
    <property type="entry name" value="EF-hand"/>
    <property type="match status" value="1"/>
</dbReference>
<evidence type="ECO:0000313" key="5">
    <source>
        <dbReference type="Proteomes" id="UP001292094"/>
    </source>
</evidence>
<dbReference type="SUPFAM" id="SSF47473">
    <property type="entry name" value="EF-hand"/>
    <property type="match status" value="1"/>
</dbReference>